<keyword evidence="2" id="KW-1185">Reference proteome</keyword>
<reference evidence="1" key="2">
    <citation type="submission" date="2013-04" db="UniProtKB">
        <authorList>
            <consortium name="EnsemblPlants"/>
        </authorList>
    </citation>
    <scope>IDENTIFICATION</scope>
</reference>
<dbReference type="HOGENOM" id="CLU_2874532_0_0_1"/>
<reference evidence="1" key="1">
    <citation type="journal article" date="2013" name="Nat. Commun.">
        <title>Whole-genome sequencing of Oryza brachyantha reveals mechanisms underlying Oryza genome evolution.</title>
        <authorList>
            <person name="Chen J."/>
            <person name="Huang Q."/>
            <person name="Gao D."/>
            <person name="Wang J."/>
            <person name="Lang Y."/>
            <person name="Liu T."/>
            <person name="Li B."/>
            <person name="Bai Z."/>
            <person name="Luis Goicoechea J."/>
            <person name="Liang C."/>
            <person name="Chen C."/>
            <person name="Zhang W."/>
            <person name="Sun S."/>
            <person name="Liao Y."/>
            <person name="Zhang X."/>
            <person name="Yang L."/>
            <person name="Song C."/>
            <person name="Wang M."/>
            <person name="Shi J."/>
            <person name="Liu G."/>
            <person name="Liu J."/>
            <person name="Zhou H."/>
            <person name="Zhou W."/>
            <person name="Yu Q."/>
            <person name="An N."/>
            <person name="Chen Y."/>
            <person name="Cai Q."/>
            <person name="Wang B."/>
            <person name="Liu B."/>
            <person name="Min J."/>
            <person name="Huang Y."/>
            <person name="Wu H."/>
            <person name="Li Z."/>
            <person name="Zhang Y."/>
            <person name="Yin Y."/>
            <person name="Song W."/>
            <person name="Jiang J."/>
            <person name="Jackson S.A."/>
            <person name="Wing R.A."/>
            <person name="Wang J."/>
            <person name="Chen M."/>
        </authorList>
    </citation>
    <scope>NUCLEOTIDE SEQUENCE [LARGE SCALE GENOMIC DNA]</scope>
    <source>
        <strain evidence="1">cv. IRGC 101232</strain>
    </source>
</reference>
<dbReference type="Gramene" id="OB06G32430.1">
    <property type="protein sequence ID" value="OB06G32430.1"/>
    <property type="gene ID" value="OB06G32430"/>
</dbReference>
<evidence type="ECO:0000313" key="2">
    <source>
        <dbReference type="Proteomes" id="UP000006038"/>
    </source>
</evidence>
<dbReference type="EnsemblPlants" id="OB06G32430.1">
    <property type="protein sequence ID" value="OB06G32430.1"/>
    <property type="gene ID" value="OB06G32430"/>
</dbReference>
<name>J3MGU9_ORYBR</name>
<accession>J3MGU9</accession>
<dbReference type="AlphaFoldDB" id="J3MGU9"/>
<dbReference type="Proteomes" id="UP000006038">
    <property type="component" value="Chromosome 6"/>
</dbReference>
<evidence type="ECO:0000313" key="1">
    <source>
        <dbReference type="EnsemblPlants" id="OB06G32430.1"/>
    </source>
</evidence>
<protein>
    <submittedName>
        <fullName evidence="1">Uncharacterized protein</fullName>
    </submittedName>
</protein>
<sequence length="64" mass="6782">GAELKSSKGLPICCTSCGESIFMQETLFTNSLEGHRQRGGHHPLGRRIQAASLISKGFPTGPQG</sequence>
<proteinExistence type="predicted"/>
<organism evidence="1">
    <name type="scientific">Oryza brachyantha</name>
    <name type="common">malo sina</name>
    <dbReference type="NCBI Taxonomy" id="4533"/>
    <lineage>
        <taxon>Eukaryota</taxon>
        <taxon>Viridiplantae</taxon>
        <taxon>Streptophyta</taxon>
        <taxon>Embryophyta</taxon>
        <taxon>Tracheophyta</taxon>
        <taxon>Spermatophyta</taxon>
        <taxon>Magnoliopsida</taxon>
        <taxon>Liliopsida</taxon>
        <taxon>Poales</taxon>
        <taxon>Poaceae</taxon>
        <taxon>BOP clade</taxon>
        <taxon>Oryzoideae</taxon>
        <taxon>Oryzeae</taxon>
        <taxon>Oryzinae</taxon>
        <taxon>Oryza</taxon>
    </lineage>
</organism>